<name>A0ABT3EJE1_9FLAO</name>
<comment type="caution">
    <text evidence="2">The sequence shown here is derived from an EMBL/GenBank/DDBJ whole genome shotgun (WGS) entry which is preliminary data.</text>
</comment>
<dbReference type="Proteomes" id="UP001165677">
    <property type="component" value="Unassembled WGS sequence"/>
</dbReference>
<accession>A0ABT3EJE1</accession>
<keyword evidence="3" id="KW-1185">Reference proteome</keyword>
<evidence type="ECO:0000313" key="3">
    <source>
        <dbReference type="Proteomes" id="UP001165677"/>
    </source>
</evidence>
<feature type="chain" id="PRO_5046428942" evidence="1">
    <location>
        <begin position="21"/>
        <end position="149"/>
    </location>
</feature>
<dbReference type="EMBL" id="JAPCIO010000005">
    <property type="protein sequence ID" value="MCW1148244.1"/>
    <property type="molecule type" value="Genomic_DNA"/>
</dbReference>
<protein>
    <submittedName>
        <fullName evidence="2">Uncharacterized protein</fullName>
    </submittedName>
</protein>
<organism evidence="2 3">
    <name type="scientific">Flavobacterium lacisediminis</name>
    <dbReference type="NCBI Taxonomy" id="2989705"/>
    <lineage>
        <taxon>Bacteria</taxon>
        <taxon>Pseudomonadati</taxon>
        <taxon>Bacteroidota</taxon>
        <taxon>Flavobacteriia</taxon>
        <taxon>Flavobacteriales</taxon>
        <taxon>Flavobacteriaceae</taxon>
        <taxon>Flavobacterium</taxon>
    </lineage>
</organism>
<gene>
    <name evidence="2" type="ORF">OJ995_08435</name>
</gene>
<evidence type="ECO:0000313" key="2">
    <source>
        <dbReference type="EMBL" id="MCW1148244.1"/>
    </source>
</evidence>
<dbReference type="RefSeq" id="WP_264369017.1">
    <property type="nucleotide sequence ID" value="NZ_JAPCIO010000005.1"/>
</dbReference>
<feature type="signal peptide" evidence="1">
    <location>
        <begin position="1"/>
        <end position="20"/>
    </location>
</feature>
<sequence length="149" mass="16819">MMKKIIGLFLMLLMVFSVSCSDDCNEGDKATPASFFVEIVDETSGENVFENETYTMQQIVVEDLEEADIPYEFIESSNLIQIFPPIVNPTGNSLFIKLNNETTLQMDQIDVNYDVSSIVGECFTTFKIENILFPNNDSELVEAVHVIKI</sequence>
<keyword evidence="1" id="KW-0732">Signal</keyword>
<evidence type="ECO:0000256" key="1">
    <source>
        <dbReference type="SAM" id="SignalP"/>
    </source>
</evidence>
<proteinExistence type="predicted"/>
<reference evidence="2" key="1">
    <citation type="submission" date="2022-10" db="EMBL/GenBank/DDBJ databases">
        <title>Flavobacterium sp. nov., a bacterium isolated from lake sediment.</title>
        <authorList>
            <person name="Qu J.-H."/>
        </authorList>
    </citation>
    <scope>NUCLEOTIDE SEQUENCE</scope>
    <source>
        <strain evidence="2">TH16-21</strain>
    </source>
</reference>
<dbReference type="PROSITE" id="PS51257">
    <property type="entry name" value="PROKAR_LIPOPROTEIN"/>
    <property type="match status" value="1"/>
</dbReference>